<gene>
    <name evidence="2" type="ORF">NE686_21910</name>
</gene>
<keyword evidence="3" id="KW-1185">Reference proteome</keyword>
<keyword evidence="1" id="KW-0812">Transmembrane</keyword>
<evidence type="ECO:0000313" key="3">
    <source>
        <dbReference type="Proteomes" id="UP001524478"/>
    </source>
</evidence>
<protein>
    <submittedName>
        <fullName evidence="2">Uncharacterized protein</fullName>
    </submittedName>
</protein>
<keyword evidence="1" id="KW-1133">Transmembrane helix</keyword>
<proteinExistence type="predicted"/>
<keyword evidence="1" id="KW-0472">Membrane</keyword>
<sequence>MEKESKLGGYIIEDNKAYCTLNESCIYKSKTKINNKYPCDYADTDIAAYYLYHTKGRILYTYKINLLSKLHIFFIIFFYNDYSKRNLFCKT</sequence>
<evidence type="ECO:0000313" key="2">
    <source>
        <dbReference type="EMBL" id="MCQ4925763.1"/>
    </source>
</evidence>
<comment type="caution">
    <text evidence="2">The sequence shown here is derived from an EMBL/GenBank/DDBJ whole genome shotgun (WGS) entry which is preliminary data.</text>
</comment>
<evidence type="ECO:0000256" key="1">
    <source>
        <dbReference type="SAM" id="Phobius"/>
    </source>
</evidence>
<name>A0ABT1SGZ2_9FIRM</name>
<dbReference type="RefSeq" id="WP_216563107.1">
    <property type="nucleotide sequence ID" value="NZ_JAHLOH010000057.1"/>
</dbReference>
<dbReference type="Proteomes" id="UP001524478">
    <property type="component" value="Unassembled WGS sequence"/>
</dbReference>
<reference evidence="2 3" key="1">
    <citation type="submission" date="2022-06" db="EMBL/GenBank/DDBJ databases">
        <title>Isolation of gut microbiota from human fecal samples.</title>
        <authorList>
            <person name="Pamer E.G."/>
            <person name="Barat B."/>
            <person name="Waligurski E."/>
            <person name="Medina S."/>
            <person name="Paddock L."/>
            <person name="Mostad J."/>
        </authorList>
    </citation>
    <scope>NUCLEOTIDE SEQUENCE [LARGE SCALE GENOMIC DNA]</scope>
    <source>
        <strain evidence="2 3">DFI.7.95</strain>
    </source>
</reference>
<organism evidence="2 3">
    <name type="scientific">Tissierella carlieri</name>
    <dbReference type="NCBI Taxonomy" id="689904"/>
    <lineage>
        <taxon>Bacteria</taxon>
        <taxon>Bacillati</taxon>
        <taxon>Bacillota</taxon>
        <taxon>Tissierellia</taxon>
        <taxon>Tissierellales</taxon>
        <taxon>Tissierellaceae</taxon>
        <taxon>Tissierella</taxon>
    </lineage>
</organism>
<dbReference type="EMBL" id="JANGAC010000030">
    <property type="protein sequence ID" value="MCQ4925763.1"/>
    <property type="molecule type" value="Genomic_DNA"/>
</dbReference>
<accession>A0ABT1SGZ2</accession>
<feature type="transmembrane region" description="Helical" evidence="1">
    <location>
        <begin position="60"/>
        <end position="80"/>
    </location>
</feature>